<evidence type="ECO:0000313" key="1">
    <source>
        <dbReference type="EMBL" id="KPM30867.1"/>
    </source>
</evidence>
<dbReference type="Proteomes" id="UP000050280">
    <property type="component" value="Unassembled WGS sequence"/>
</dbReference>
<organism evidence="1 2">
    <name type="scientific">Croceitalea dokdonensis DOKDO 023</name>
    <dbReference type="NCBI Taxonomy" id="1300341"/>
    <lineage>
        <taxon>Bacteria</taxon>
        <taxon>Pseudomonadati</taxon>
        <taxon>Bacteroidota</taxon>
        <taxon>Flavobacteriia</taxon>
        <taxon>Flavobacteriales</taxon>
        <taxon>Flavobacteriaceae</taxon>
        <taxon>Croceitalea</taxon>
    </lineage>
</organism>
<dbReference type="InterPro" id="IPR053825">
    <property type="entry name" value="DUF7009"/>
</dbReference>
<dbReference type="STRING" id="1300341.I595_2844"/>
<keyword evidence="2" id="KW-1185">Reference proteome</keyword>
<dbReference type="RefSeq" id="WP_054559864.1">
    <property type="nucleotide sequence ID" value="NZ_LDJX01000006.1"/>
</dbReference>
<evidence type="ECO:0000313" key="2">
    <source>
        <dbReference type="Proteomes" id="UP000050280"/>
    </source>
</evidence>
<dbReference type="AlphaFoldDB" id="A0A0P7ASN3"/>
<comment type="caution">
    <text evidence="1">The sequence shown here is derived from an EMBL/GenBank/DDBJ whole genome shotgun (WGS) entry which is preliminary data.</text>
</comment>
<sequence length="121" mass="13657">MKIRIKDNSVRFRLTKSEVAKFSETGHIESSTSFASSTFYYALQGKADIAELQADFALDRITIYVPEHLQKEWATNTKVGYSNHFSAEGPNTLSLLIEKDFTCMDATTEDQSDHYPNPKLG</sequence>
<proteinExistence type="predicted"/>
<dbReference type="EMBL" id="LDJX01000006">
    <property type="protein sequence ID" value="KPM30867.1"/>
    <property type="molecule type" value="Genomic_DNA"/>
</dbReference>
<accession>A0A0P7ASN3</accession>
<gene>
    <name evidence="1" type="ORF">I595_2844</name>
</gene>
<name>A0A0P7ASN3_9FLAO</name>
<dbReference type="OrthoDB" id="7060517at2"/>
<protein>
    <submittedName>
        <fullName evidence="1">Uncharacterized protein</fullName>
    </submittedName>
</protein>
<dbReference type="Pfam" id="PF22668">
    <property type="entry name" value="DUF7009"/>
    <property type="match status" value="1"/>
</dbReference>
<reference evidence="1 2" key="1">
    <citation type="submission" date="2015-09" db="EMBL/GenBank/DDBJ databases">
        <title>Genome sequence of the marine flavobacterium Croceitalea dokdonensis DOKDO 023 that contains proton- and sodium-pumping rhodopsins.</title>
        <authorList>
            <person name="Kwon S.-K."/>
            <person name="Lee H.K."/>
            <person name="Kwak M.-J."/>
            <person name="Kim J.F."/>
        </authorList>
    </citation>
    <scope>NUCLEOTIDE SEQUENCE [LARGE SCALE GENOMIC DNA]</scope>
    <source>
        <strain evidence="1 2">DOKDO 023</strain>
    </source>
</reference>